<evidence type="ECO:0000313" key="2">
    <source>
        <dbReference type="EMBL" id="GBO12874.1"/>
    </source>
</evidence>
<comment type="caution">
    <text evidence="2">The sequence shown here is derived from an EMBL/GenBank/DDBJ whole genome shotgun (WGS) entry which is preliminary data.</text>
</comment>
<organism evidence="2 3">
    <name type="scientific">Araneus ventricosus</name>
    <name type="common">Orbweaver spider</name>
    <name type="synonym">Epeira ventricosa</name>
    <dbReference type="NCBI Taxonomy" id="182803"/>
    <lineage>
        <taxon>Eukaryota</taxon>
        <taxon>Metazoa</taxon>
        <taxon>Ecdysozoa</taxon>
        <taxon>Arthropoda</taxon>
        <taxon>Chelicerata</taxon>
        <taxon>Arachnida</taxon>
        <taxon>Araneae</taxon>
        <taxon>Araneomorphae</taxon>
        <taxon>Entelegynae</taxon>
        <taxon>Araneoidea</taxon>
        <taxon>Araneidae</taxon>
        <taxon>Araneus</taxon>
    </lineage>
</organism>
<accession>A0A4Y2UKZ5</accession>
<dbReference type="OrthoDB" id="6437429at2759"/>
<name>A0A4Y2UKZ5_ARAVE</name>
<dbReference type="AlphaFoldDB" id="A0A4Y2UKZ5"/>
<gene>
    <name evidence="2" type="ORF">AVEN_108150_1</name>
    <name evidence="1" type="ORF">AVEN_234934_1</name>
</gene>
<dbReference type="EMBL" id="BGPR01037306">
    <property type="protein sequence ID" value="GBO12874.1"/>
    <property type="molecule type" value="Genomic_DNA"/>
</dbReference>
<dbReference type="Proteomes" id="UP000499080">
    <property type="component" value="Unassembled WGS sequence"/>
</dbReference>
<dbReference type="EMBL" id="BGPR01037303">
    <property type="protein sequence ID" value="GBO12867.1"/>
    <property type="molecule type" value="Genomic_DNA"/>
</dbReference>
<evidence type="ECO:0008006" key="4">
    <source>
        <dbReference type="Google" id="ProtNLM"/>
    </source>
</evidence>
<evidence type="ECO:0000313" key="1">
    <source>
        <dbReference type="EMBL" id="GBO12867.1"/>
    </source>
</evidence>
<proteinExistence type="predicted"/>
<keyword evidence="3" id="KW-1185">Reference proteome</keyword>
<protein>
    <recommendedName>
        <fullName evidence="4">Tc1-like transposase DDE domain-containing protein</fullName>
    </recommendedName>
</protein>
<evidence type="ECO:0000313" key="3">
    <source>
        <dbReference type="Proteomes" id="UP000499080"/>
    </source>
</evidence>
<sequence length="86" mass="10498">MRYITGQRKVQSFILCMRIIPEKSDMLQHWMFSQIYEDRDVRIFIQDGAPPHFHHEVRQYLDDTSPGRWMGRSGQRDLVHLKWPQR</sequence>
<reference evidence="2 3" key="1">
    <citation type="journal article" date="2019" name="Sci. Rep.">
        <title>Orb-weaving spider Araneus ventricosus genome elucidates the spidroin gene catalogue.</title>
        <authorList>
            <person name="Kono N."/>
            <person name="Nakamura H."/>
            <person name="Ohtoshi R."/>
            <person name="Moran D.A.P."/>
            <person name="Shinohara A."/>
            <person name="Yoshida Y."/>
            <person name="Fujiwara M."/>
            <person name="Mori M."/>
            <person name="Tomita M."/>
            <person name="Arakawa K."/>
        </authorList>
    </citation>
    <scope>NUCLEOTIDE SEQUENCE [LARGE SCALE GENOMIC DNA]</scope>
</reference>